<dbReference type="PANTHER" id="PTHR30346:SF29">
    <property type="entry name" value="LYSR SUBSTRATE-BINDING"/>
    <property type="match status" value="1"/>
</dbReference>
<evidence type="ECO:0000256" key="1">
    <source>
        <dbReference type="ARBA" id="ARBA00009437"/>
    </source>
</evidence>
<evidence type="ECO:0000256" key="2">
    <source>
        <dbReference type="ARBA" id="ARBA00023015"/>
    </source>
</evidence>
<dbReference type="InterPro" id="IPR036390">
    <property type="entry name" value="WH_DNA-bd_sf"/>
</dbReference>
<accession>A0ABY2BY19</accession>
<dbReference type="InterPro" id="IPR000847">
    <property type="entry name" value="LysR_HTH_N"/>
</dbReference>
<name>A0ABY2BY19_9ACTN</name>
<evidence type="ECO:0000259" key="5">
    <source>
        <dbReference type="PROSITE" id="PS50931"/>
    </source>
</evidence>
<dbReference type="Pfam" id="PF03466">
    <property type="entry name" value="LysR_substrate"/>
    <property type="match status" value="1"/>
</dbReference>
<evidence type="ECO:0000256" key="4">
    <source>
        <dbReference type="ARBA" id="ARBA00023163"/>
    </source>
</evidence>
<dbReference type="RefSeq" id="WP_132187002.1">
    <property type="nucleotide sequence ID" value="NZ_SLWM01000001.1"/>
</dbReference>
<dbReference type="PANTHER" id="PTHR30346">
    <property type="entry name" value="TRANSCRIPTIONAL DUAL REGULATOR HCAR-RELATED"/>
    <property type="match status" value="1"/>
</dbReference>
<dbReference type="Gene3D" id="1.10.10.10">
    <property type="entry name" value="Winged helix-like DNA-binding domain superfamily/Winged helix DNA-binding domain"/>
    <property type="match status" value="1"/>
</dbReference>
<dbReference type="SUPFAM" id="SSF53850">
    <property type="entry name" value="Periplasmic binding protein-like II"/>
    <property type="match status" value="1"/>
</dbReference>
<dbReference type="PROSITE" id="PS50931">
    <property type="entry name" value="HTH_LYSR"/>
    <property type="match status" value="1"/>
</dbReference>
<dbReference type="GO" id="GO:0003677">
    <property type="term" value="F:DNA binding"/>
    <property type="evidence" value="ECO:0007669"/>
    <property type="project" value="UniProtKB-KW"/>
</dbReference>
<sequence length="309" mass="33190">MELRTLRYFVAVADTGSVTAAARTQHVAQPSLSRQLRQLERELGIALFDRREGRLRITAAGRLFLPVAREVLSRAAAARDAAASLAAGRLERVTIAAPGTTLTDVIAPFVATIGPDDPLPAVRESLPRTIYAELGRGADLVVGTEPPPAAIRSMPLAQLPVWAYVPAGHPWVGRDEVDLANLLRENLLMLTDDFHPRQALDRAVSAEGRGYGPLLEFNAPQVAQALAAAGRGVAVVSDDPRFDLHPVRIVGTRGPVHISLYAAWEPGHHAVHAIAGLAQRLSDFCVARYGPQVRPLRPTPFVGGQWAAL</sequence>
<dbReference type="InterPro" id="IPR036388">
    <property type="entry name" value="WH-like_DNA-bd_sf"/>
</dbReference>
<keyword evidence="3 6" id="KW-0238">DNA-binding</keyword>
<proteinExistence type="inferred from homology"/>
<keyword evidence="7" id="KW-1185">Reference proteome</keyword>
<evidence type="ECO:0000313" key="7">
    <source>
        <dbReference type="Proteomes" id="UP000295818"/>
    </source>
</evidence>
<dbReference type="Gene3D" id="3.40.190.10">
    <property type="entry name" value="Periplasmic binding protein-like II"/>
    <property type="match status" value="2"/>
</dbReference>
<evidence type="ECO:0000313" key="6">
    <source>
        <dbReference type="EMBL" id="TCO32048.1"/>
    </source>
</evidence>
<comment type="similarity">
    <text evidence="1">Belongs to the LysR transcriptional regulatory family.</text>
</comment>
<feature type="domain" description="HTH lysR-type" evidence="5">
    <location>
        <begin position="1"/>
        <end position="58"/>
    </location>
</feature>
<organism evidence="6 7">
    <name type="scientific">Kribbella orskensis</name>
    <dbReference type="NCBI Taxonomy" id="2512216"/>
    <lineage>
        <taxon>Bacteria</taxon>
        <taxon>Bacillati</taxon>
        <taxon>Actinomycetota</taxon>
        <taxon>Actinomycetes</taxon>
        <taxon>Propionibacteriales</taxon>
        <taxon>Kribbellaceae</taxon>
        <taxon>Kribbella</taxon>
    </lineage>
</organism>
<dbReference type="CDD" id="cd05466">
    <property type="entry name" value="PBP2_LTTR_substrate"/>
    <property type="match status" value="1"/>
</dbReference>
<reference evidence="6 7" key="1">
    <citation type="journal article" date="2015" name="Stand. Genomic Sci.">
        <title>Genomic Encyclopedia of Bacterial and Archaeal Type Strains, Phase III: the genomes of soil and plant-associated and newly described type strains.</title>
        <authorList>
            <person name="Whitman W.B."/>
            <person name="Woyke T."/>
            <person name="Klenk H.P."/>
            <person name="Zhou Y."/>
            <person name="Lilburn T.G."/>
            <person name="Beck B.J."/>
            <person name="De Vos P."/>
            <person name="Vandamme P."/>
            <person name="Eisen J.A."/>
            <person name="Garrity G."/>
            <person name="Hugenholtz P."/>
            <person name="Kyrpides N.C."/>
        </authorList>
    </citation>
    <scope>NUCLEOTIDE SEQUENCE [LARGE SCALE GENOMIC DNA]</scope>
    <source>
        <strain evidence="6 7">VKM Ac-2538</strain>
    </source>
</reference>
<comment type="caution">
    <text evidence="6">The sequence shown here is derived from an EMBL/GenBank/DDBJ whole genome shotgun (WGS) entry which is preliminary data.</text>
</comment>
<dbReference type="SUPFAM" id="SSF46785">
    <property type="entry name" value="Winged helix' DNA-binding domain"/>
    <property type="match status" value="1"/>
</dbReference>
<protein>
    <submittedName>
        <fullName evidence="6">DNA-binding transcriptional LysR family regulator</fullName>
    </submittedName>
</protein>
<dbReference type="InterPro" id="IPR005119">
    <property type="entry name" value="LysR_subst-bd"/>
</dbReference>
<dbReference type="EMBL" id="SLWM01000001">
    <property type="protein sequence ID" value="TCO32048.1"/>
    <property type="molecule type" value="Genomic_DNA"/>
</dbReference>
<keyword evidence="2" id="KW-0805">Transcription regulation</keyword>
<keyword evidence="4" id="KW-0804">Transcription</keyword>
<dbReference type="PRINTS" id="PR00039">
    <property type="entry name" value="HTHLYSR"/>
</dbReference>
<dbReference type="Pfam" id="PF00126">
    <property type="entry name" value="HTH_1"/>
    <property type="match status" value="1"/>
</dbReference>
<gene>
    <name evidence="6" type="ORF">EV644_101691</name>
</gene>
<evidence type="ECO:0000256" key="3">
    <source>
        <dbReference type="ARBA" id="ARBA00023125"/>
    </source>
</evidence>
<dbReference type="Proteomes" id="UP000295818">
    <property type="component" value="Unassembled WGS sequence"/>
</dbReference>